<keyword evidence="3" id="KW-1185">Reference proteome</keyword>
<dbReference type="Proteomes" id="UP000006591">
    <property type="component" value="Chromosome 5"/>
</dbReference>
<feature type="transmembrane region" description="Helical" evidence="1">
    <location>
        <begin position="172"/>
        <end position="193"/>
    </location>
</feature>
<reference evidence="2" key="2">
    <citation type="submission" date="2018-04" db="EMBL/GenBank/DDBJ databases">
        <title>OnivRS2 (Oryza nivara Reference Sequence Version 2).</title>
        <authorList>
            <person name="Zhang J."/>
            <person name="Kudrna D."/>
            <person name="Lee S."/>
            <person name="Talag J."/>
            <person name="Rajasekar S."/>
            <person name="Welchert J."/>
            <person name="Hsing Y.-I."/>
            <person name="Wing R.A."/>
        </authorList>
    </citation>
    <scope>NUCLEOTIDE SEQUENCE [LARGE SCALE GENOMIC DNA]</scope>
    <source>
        <strain evidence="2">SL10</strain>
    </source>
</reference>
<keyword evidence="1" id="KW-0812">Transmembrane</keyword>
<feature type="transmembrane region" description="Helical" evidence="1">
    <location>
        <begin position="319"/>
        <end position="337"/>
    </location>
</feature>
<keyword evidence="1" id="KW-1133">Transmembrane helix</keyword>
<evidence type="ECO:0000256" key="1">
    <source>
        <dbReference type="SAM" id="Phobius"/>
    </source>
</evidence>
<feature type="transmembrane region" description="Helical" evidence="1">
    <location>
        <begin position="234"/>
        <end position="251"/>
    </location>
</feature>
<proteinExistence type="predicted"/>
<evidence type="ECO:0008006" key="4">
    <source>
        <dbReference type="Google" id="ProtNLM"/>
    </source>
</evidence>
<dbReference type="HOGENOM" id="CLU_768116_0_0_1"/>
<dbReference type="STRING" id="4536.A0A0E0HES0"/>
<dbReference type="AlphaFoldDB" id="A0A0E0HES0"/>
<evidence type="ECO:0000313" key="2">
    <source>
        <dbReference type="EnsemblPlants" id="ONIVA05G18030.1"/>
    </source>
</evidence>
<organism evidence="2">
    <name type="scientific">Oryza nivara</name>
    <name type="common">Indian wild rice</name>
    <name type="synonym">Oryza sativa f. spontanea</name>
    <dbReference type="NCBI Taxonomy" id="4536"/>
    <lineage>
        <taxon>Eukaryota</taxon>
        <taxon>Viridiplantae</taxon>
        <taxon>Streptophyta</taxon>
        <taxon>Embryophyta</taxon>
        <taxon>Tracheophyta</taxon>
        <taxon>Spermatophyta</taxon>
        <taxon>Magnoliopsida</taxon>
        <taxon>Liliopsida</taxon>
        <taxon>Poales</taxon>
        <taxon>Poaceae</taxon>
        <taxon>BOP clade</taxon>
        <taxon>Oryzoideae</taxon>
        <taxon>Oryzeae</taxon>
        <taxon>Oryzinae</taxon>
        <taxon>Oryza</taxon>
    </lineage>
</organism>
<dbReference type="EnsemblPlants" id="ONIVA05G18030.1">
    <property type="protein sequence ID" value="ONIVA05G18030.1"/>
    <property type="gene ID" value="ONIVA05G18030"/>
</dbReference>
<evidence type="ECO:0000313" key="3">
    <source>
        <dbReference type="Proteomes" id="UP000006591"/>
    </source>
</evidence>
<keyword evidence="1" id="KW-0472">Membrane</keyword>
<accession>A0A0E0HES0</accession>
<name>A0A0E0HES0_ORYNI</name>
<protein>
    <recommendedName>
        <fullName evidence="4">Peptidase M41 FtsH extracellular domain-containing protein</fullName>
    </recommendedName>
</protein>
<dbReference type="Gramene" id="ONIVA05G18030.1">
    <property type="protein sequence ID" value="ONIVA05G18030.1"/>
    <property type="gene ID" value="ONIVA05G18030"/>
</dbReference>
<reference evidence="2" key="1">
    <citation type="submission" date="2015-04" db="UniProtKB">
        <authorList>
            <consortium name="EnsemblPlants"/>
        </authorList>
    </citation>
    <scope>IDENTIFICATION</scope>
    <source>
        <strain evidence="2">SL10</strain>
    </source>
</reference>
<dbReference type="OMA" id="SAARWLC"/>
<sequence>MEVAAAAPPYPSESKLAAAEVAPCAWGRVVAGSAAASPPAHSRSSQSRPPLPVQEPCWIRRHAARIHTGHVPAQLDPRTWGAERRPDAPSPRLPPVYPLWIVQNSAHWRHCWCIVANTIKLRVVSLLHSVEQLWPRASHRVTGHGATRLSCPTPATTTTTTSSNLCSFLNRVVSAWLVCAVLTLFLFNLLWFYPVDALWNAALRSVVTSGKLGKHPSMAGGGEEARCDYWEGRWVAPIVLAFLLLAVRLALPKNAAKEVAYSDLLTGLRAGDVTAVASASAARWLCYTRRVPHDEGFLLGLMRDGGVDYRSAPRLAGRLLVYMLSTLLALWVDWWSGGGGRVLRSPMTGEAAGEVEKERKG</sequence>